<dbReference type="RefSeq" id="WP_055740284.1">
    <property type="nucleotide sequence ID" value="NZ_JAAIWL010000008.1"/>
</dbReference>
<accession>A0A0Q3TKK1</accession>
<sequence>MARRNEIEGMAALIRTIRQLEELPQKCVTKAARKGATVALKATRNSAPVDKGDLKRGIVLKGEKSRIRGKKMYQVTFDRGYNHVFVKQSADGTKRYYYPASQEYGYIARDGSYVPGYHFMRNSVDEHKTEIERTTVQVLASEIDKIR</sequence>
<dbReference type="EMBL" id="LJJC01000004">
    <property type="protein sequence ID" value="KQL54512.1"/>
    <property type="molecule type" value="Genomic_DNA"/>
</dbReference>
<protein>
    <recommendedName>
        <fullName evidence="3">HK97 gp10 family phage protein</fullName>
    </recommendedName>
</protein>
<reference evidence="1 2" key="1">
    <citation type="submission" date="2015-09" db="EMBL/GenBank/DDBJ databases">
        <title>Genome sequencing project for genomic taxonomy and phylogenomics of Bacillus-like bacteria.</title>
        <authorList>
            <person name="Liu B."/>
            <person name="Wang J."/>
            <person name="Zhu Y."/>
            <person name="Liu G."/>
            <person name="Chen Q."/>
            <person name="Chen Z."/>
            <person name="Lan J."/>
            <person name="Che J."/>
            <person name="Ge C."/>
            <person name="Shi H."/>
            <person name="Pan Z."/>
            <person name="Liu X."/>
        </authorList>
    </citation>
    <scope>NUCLEOTIDE SEQUENCE [LARGE SCALE GENOMIC DNA]</scope>
    <source>
        <strain evidence="1 2">LMG 18435</strain>
    </source>
</reference>
<dbReference type="AlphaFoldDB" id="A0A0Q3TKK1"/>
<evidence type="ECO:0008006" key="3">
    <source>
        <dbReference type="Google" id="ProtNLM"/>
    </source>
</evidence>
<comment type="caution">
    <text evidence="1">The sequence shown here is derived from an EMBL/GenBank/DDBJ whole genome shotgun (WGS) entry which is preliminary data.</text>
</comment>
<dbReference type="InterPro" id="IPR010064">
    <property type="entry name" value="HK97-gp10_tail"/>
</dbReference>
<dbReference type="NCBIfam" id="TIGR01725">
    <property type="entry name" value="phge_HK97_gp10"/>
    <property type="match status" value="1"/>
</dbReference>
<proteinExistence type="predicted"/>
<evidence type="ECO:0000313" key="2">
    <source>
        <dbReference type="Proteomes" id="UP000051888"/>
    </source>
</evidence>
<dbReference type="PATRIC" id="fig|157838.3.peg.3124"/>
<gene>
    <name evidence="1" type="ORF">AN964_14070</name>
</gene>
<evidence type="ECO:0000313" key="1">
    <source>
        <dbReference type="EMBL" id="KQL54512.1"/>
    </source>
</evidence>
<dbReference type="Pfam" id="PF04883">
    <property type="entry name" value="HK97-gp10_like"/>
    <property type="match status" value="1"/>
</dbReference>
<dbReference type="STRING" id="157838.AN964_14070"/>
<organism evidence="1 2">
    <name type="scientific">Heyndrickxia shackletonii</name>
    <dbReference type="NCBI Taxonomy" id="157838"/>
    <lineage>
        <taxon>Bacteria</taxon>
        <taxon>Bacillati</taxon>
        <taxon>Bacillota</taxon>
        <taxon>Bacilli</taxon>
        <taxon>Bacillales</taxon>
        <taxon>Bacillaceae</taxon>
        <taxon>Heyndrickxia</taxon>
    </lineage>
</organism>
<keyword evidence="2" id="KW-1185">Reference proteome</keyword>
<dbReference type="Proteomes" id="UP000051888">
    <property type="component" value="Unassembled WGS sequence"/>
</dbReference>
<name>A0A0Q3TKK1_9BACI</name>